<gene>
    <name evidence="1" type="ORF">DB891_03760</name>
</gene>
<dbReference type="AlphaFoldDB" id="A0A2U1K0D7"/>
<accession>A0A2U1K0D7</accession>
<sequence>MARDTELQTQKKHEIVAYFNKLSTVMDLGVKKYTIAYCTAATAQKFYLRPKTVEAYIYR</sequence>
<evidence type="ECO:0000313" key="1">
    <source>
        <dbReference type="EMBL" id="PWA10957.1"/>
    </source>
</evidence>
<comment type="caution">
    <text evidence="1">The sequence shown here is derived from an EMBL/GenBank/DDBJ whole genome shotgun (WGS) entry which is preliminary data.</text>
</comment>
<reference evidence="1 2" key="1">
    <citation type="submission" date="2018-04" db="EMBL/GenBank/DDBJ databases">
        <title>Flavobacterium sp. nov., isolated from glacier ice.</title>
        <authorList>
            <person name="Liu Q."/>
            <person name="Xin Y.-H."/>
        </authorList>
    </citation>
    <scope>NUCLEOTIDE SEQUENCE [LARGE SCALE GENOMIC DNA]</scope>
    <source>
        <strain evidence="1 2">LB2P30</strain>
    </source>
</reference>
<name>A0A2U1K0D7_9FLAO</name>
<proteinExistence type="predicted"/>
<evidence type="ECO:0000313" key="2">
    <source>
        <dbReference type="Proteomes" id="UP000245618"/>
    </source>
</evidence>
<keyword evidence="2" id="KW-1185">Reference proteome</keyword>
<dbReference type="Proteomes" id="UP000245618">
    <property type="component" value="Unassembled WGS sequence"/>
</dbReference>
<evidence type="ECO:0008006" key="3">
    <source>
        <dbReference type="Google" id="ProtNLM"/>
    </source>
</evidence>
<organism evidence="1 2">
    <name type="scientific">Flavobacterium laiguense</name>
    <dbReference type="NCBI Taxonomy" id="2169409"/>
    <lineage>
        <taxon>Bacteria</taxon>
        <taxon>Pseudomonadati</taxon>
        <taxon>Bacteroidota</taxon>
        <taxon>Flavobacteriia</taxon>
        <taxon>Flavobacteriales</taxon>
        <taxon>Flavobacteriaceae</taxon>
        <taxon>Flavobacterium</taxon>
    </lineage>
</organism>
<dbReference type="EMBL" id="QCZH01000002">
    <property type="protein sequence ID" value="PWA10957.1"/>
    <property type="molecule type" value="Genomic_DNA"/>
</dbReference>
<dbReference type="RefSeq" id="WP_116760738.1">
    <property type="nucleotide sequence ID" value="NZ_QCZH01000002.1"/>
</dbReference>
<protein>
    <recommendedName>
        <fullName evidence="3">DNA-binding protein</fullName>
    </recommendedName>
</protein>
<dbReference type="OrthoDB" id="1453086at2"/>